<evidence type="ECO:0000256" key="4">
    <source>
        <dbReference type="ARBA" id="ARBA00022475"/>
    </source>
</evidence>
<evidence type="ECO:0000256" key="8">
    <source>
        <dbReference type="RuleBase" id="RU362010"/>
    </source>
</evidence>
<dbReference type="GO" id="GO:0015095">
    <property type="term" value="F:magnesium ion transmembrane transporter activity"/>
    <property type="evidence" value="ECO:0007669"/>
    <property type="project" value="UniProtKB-UniRule"/>
</dbReference>
<dbReference type="CDD" id="cd12828">
    <property type="entry name" value="TmCorA-like_1"/>
    <property type="match status" value="1"/>
</dbReference>
<dbReference type="OrthoDB" id="9803416at2"/>
<keyword evidence="4 8" id="KW-1003">Cell membrane</keyword>
<dbReference type="GO" id="GO:0005886">
    <property type="term" value="C:plasma membrane"/>
    <property type="evidence" value="ECO:0007669"/>
    <property type="project" value="UniProtKB-SubCell"/>
</dbReference>
<dbReference type="InterPro" id="IPR045861">
    <property type="entry name" value="CorA_cytoplasmic_dom"/>
</dbReference>
<name>A0A5R8KCV1_9BACT</name>
<evidence type="ECO:0000256" key="7">
    <source>
        <dbReference type="ARBA" id="ARBA00023136"/>
    </source>
</evidence>
<dbReference type="GO" id="GO:0000287">
    <property type="term" value="F:magnesium ion binding"/>
    <property type="evidence" value="ECO:0007669"/>
    <property type="project" value="TreeGrafter"/>
</dbReference>
<dbReference type="Pfam" id="PF01544">
    <property type="entry name" value="CorA"/>
    <property type="match status" value="1"/>
</dbReference>
<keyword evidence="5 8" id="KW-0812">Transmembrane</keyword>
<feature type="transmembrane region" description="Helical" evidence="8">
    <location>
        <begin position="310"/>
        <end position="330"/>
    </location>
</feature>
<evidence type="ECO:0000313" key="10">
    <source>
        <dbReference type="EMBL" id="TLD70067.1"/>
    </source>
</evidence>
<comment type="function">
    <text evidence="8">Mediates influx of magnesium ions.</text>
</comment>
<dbReference type="PANTHER" id="PTHR46494:SF1">
    <property type="entry name" value="CORA FAMILY METAL ION TRANSPORTER (EUROFUNG)"/>
    <property type="match status" value="1"/>
</dbReference>
<evidence type="ECO:0000313" key="11">
    <source>
        <dbReference type="Proteomes" id="UP000306196"/>
    </source>
</evidence>
<sequence length="369" mass="42294">MSDDSSPIFRRARPQVPGSAPGIHLDELKAMPSGPGKVVVTCMDYDALHCQTTVVGEMDEFLNHHRPEWVKVRWINVAGVTDMGVIHALAAKYQLHPLAIEDMLQGGCRSKVETYPGDESHHARTFIVARKIHMADGTLHCEQIFFFVGEHTLLTFQESHQGVWDPVRERVCKEGSRLRGRDLGYLVYALLDAIVDHCFPVLEHYSDLLQDLEIEVLDHHEPALIKRIHHAKREMMLLRREFRPMREVIHQLQHGDHANLTADTAVFMRDLYDHSLQVIEMLETYRDIASSLTETYMNANSQRMNSIMKVLTVIATIFMPLSFIAGVFGMNFARMPELQAGWAYPFGFWGICAGVAVGMVWMFRWKRWL</sequence>
<dbReference type="PANTHER" id="PTHR46494">
    <property type="entry name" value="CORA FAMILY METAL ION TRANSPORTER (EUROFUNG)"/>
    <property type="match status" value="1"/>
</dbReference>
<keyword evidence="8" id="KW-0460">Magnesium</keyword>
<evidence type="ECO:0000256" key="6">
    <source>
        <dbReference type="ARBA" id="ARBA00022989"/>
    </source>
</evidence>
<comment type="similarity">
    <text evidence="2 8">Belongs to the CorA metal ion transporter (MIT) (TC 1.A.35) family.</text>
</comment>
<dbReference type="GO" id="GO:0050897">
    <property type="term" value="F:cobalt ion binding"/>
    <property type="evidence" value="ECO:0007669"/>
    <property type="project" value="TreeGrafter"/>
</dbReference>
<dbReference type="GO" id="GO:0015087">
    <property type="term" value="F:cobalt ion transmembrane transporter activity"/>
    <property type="evidence" value="ECO:0007669"/>
    <property type="project" value="UniProtKB-UniRule"/>
</dbReference>
<keyword evidence="3 8" id="KW-0813">Transport</keyword>
<organism evidence="10 11">
    <name type="scientific">Phragmitibacter flavus</name>
    <dbReference type="NCBI Taxonomy" id="2576071"/>
    <lineage>
        <taxon>Bacteria</taxon>
        <taxon>Pseudomonadati</taxon>
        <taxon>Verrucomicrobiota</taxon>
        <taxon>Verrucomicrobiia</taxon>
        <taxon>Verrucomicrobiales</taxon>
        <taxon>Verrucomicrobiaceae</taxon>
        <taxon>Phragmitibacter</taxon>
    </lineage>
</organism>
<dbReference type="Proteomes" id="UP000306196">
    <property type="component" value="Unassembled WGS sequence"/>
</dbReference>
<evidence type="ECO:0000256" key="2">
    <source>
        <dbReference type="ARBA" id="ARBA00009765"/>
    </source>
</evidence>
<evidence type="ECO:0000256" key="1">
    <source>
        <dbReference type="ARBA" id="ARBA00004651"/>
    </source>
</evidence>
<gene>
    <name evidence="8 10" type="primary">corA</name>
    <name evidence="10" type="ORF">FEM03_15170</name>
</gene>
<evidence type="ECO:0000256" key="5">
    <source>
        <dbReference type="ARBA" id="ARBA00022692"/>
    </source>
</evidence>
<keyword evidence="6 8" id="KW-1133">Transmembrane helix</keyword>
<dbReference type="RefSeq" id="WP_138087124.1">
    <property type="nucleotide sequence ID" value="NZ_VAUV01000010.1"/>
</dbReference>
<dbReference type="InterPro" id="IPR004488">
    <property type="entry name" value="Mg/Co-transport_prot_CorA"/>
</dbReference>
<dbReference type="SUPFAM" id="SSF144083">
    <property type="entry name" value="Magnesium transport protein CorA, transmembrane region"/>
    <property type="match status" value="1"/>
</dbReference>
<proteinExistence type="inferred from homology"/>
<evidence type="ECO:0000256" key="9">
    <source>
        <dbReference type="SAM" id="MobiDB-lite"/>
    </source>
</evidence>
<comment type="subcellular location">
    <subcellularLocation>
        <location evidence="1">Cell membrane</location>
        <topology evidence="1">Multi-pass membrane protein</topology>
    </subcellularLocation>
    <subcellularLocation>
        <location evidence="8">Membrane</location>
        <topology evidence="8">Multi-pass membrane protein</topology>
    </subcellularLocation>
</comment>
<keyword evidence="7 8" id="KW-0472">Membrane</keyword>
<accession>A0A5R8KCV1</accession>
<dbReference type="Gene3D" id="1.20.58.340">
    <property type="entry name" value="Magnesium transport protein CorA, transmembrane region"/>
    <property type="match status" value="2"/>
</dbReference>
<dbReference type="NCBIfam" id="TIGR00383">
    <property type="entry name" value="corA"/>
    <property type="match status" value="1"/>
</dbReference>
<feature type="region of interest" description="Disordered" evidence="9">
    <location>
        <begin position="1"/>
        <end position="21"/>
    </location>
</feature>
<dbReference type="SUPFAM" id="SSF143865">
    <property type="entry name" value="CorA soluble domain-like"/>
    <property type="match status" value="1"/>
</dbReference>
<dbReference type="FunFam" id="1.20.58.340:FF:000012">
    <property type="entry name" value="Magnesium transport protein CorA"/>
    <property type="match status" value="1"/>
</dbReference>
<dbReference type="InterPro" id="IPR045863">
    <property type="entry name" value="CorA_TM1_TM2"/>
</dbReference>
<protein>
    <recommendedName>
        <fullName evidence="8">Magnesium transport protein CorA</fullName>
    </recommendedName>
</protein>
<feature type="transmembrane region" description="Helical" evidence="8">
    <location>
        <begin position="342"/>
        <end position="363"/>
    </location>
</feature>
<reference evidence="10 11" key="1">
    <citation type="submission" date="2019-05" db="EMBL/GenBank/DDBJ databases">
        <title>Verrucobacter flavum gen. nov., sp. nov. a new member of the family Verrucomicrobiaceae.</title>
        <authorList>
            <person name="Szuroczki S."/>
            <person name="Abbaszade G."/>
            <person name="Szabo A."/>
            <person name="Felfoldi T."/>
            <person name="Schumann P."/>
            <person name="Boka K."/>
            <person name="Keki Z."/>
            <person name="Toumi M."/>
            <person name="Toth E."/>
        </authorList>
    </citation>
    <scope>NUCLEOTIDE SEQUENCE [LARGE SCALE GENOMIC DNA]</scope>
    <source>
        <strain evidence="10 11">MG-N-17</strain>
    </source>
</reference>
<comment type="caution">
    <text evidence="10">The sequence shown here is derived from an EMBL/GenBank/DDBJ whole genome shotgun (WGS) entry which is preliminary data.</text>
</comment>
<keyword evidence="11" id="KW-1185">Reference proteome</keyword>
<dbReference type="AlphaFoldDB" id="A0A5R8KCV1"/>
<dbReference type="EMBL" id="VAUV01000010">
    <property type="protein sequence ID" value="TLD70067.1"/>
    <property type="molecule type" value="Genomic_DNA"/>
</dbReference>
<evidence type="ECO:0000256" key="3">
    <source>
        <dbReference type="ARBA" id="ARBA00022448"/>
    </source>
</evidence>
<dbReference type="InterPro" id="IPR002523">
    <property type="entry name" value="MgTranspt_CorA/ZnTranspt_ZntB"/>
</dbReference>
<keyword evidence="8" id="KW-0406">Ion transport</keyword>
<dbReference type="Gene3D" id="3.30.460.20">
    <property type="entry name" value="CorA soluble domain-like"/>
    <property type="match status" value="1"/>
</dbReference>